<dbReference type="Proteomes" id="UP001063166">
    <property type="component" value="Unassembled WGS sequence"/>
</dbReference>
<dbReference type="AlphaFoldDB" id="A0A9P3UJD9"/>
<evidence type="ECO:0000313" key="1">
    <source>
        <dbReference type="EMBL" id="GLB33220.1"/>
    </source>
</evidence>
<organism evidence="1 2">
    <name type="scientific">Lyophyllum shimeji</name>
    <name type="common">Hon-shimeji</name>
    <name type="synonym">Tricholoma shimeji</name>
    <dbReference type="NCBI Taxonomy" id="47721"/>
    <lineage>
        <taxon>Eukaryota</taxon>
        <taxon>Fungi</taxon>
        <taxon>Dikarya</taxon>
        <taxon>Basidiomycota</taxon>
        <taxon>Agaricomycotina</taxon>
        <taxon>Agaricomycetes</taxon>
        <taxon>Agaricomycetidae</taxon>
        <taxon>Agaricales</taxon>
        <taxon>Tricholomatineae</taxon>
        <taxon>Lyophyllaceae</taxon>
        <taxon>Lyophyllum</taxon>
    </lineage>
</organism>
<dbReference type="PRINTS" id="PR01217">
    <property type="entry name" value="PRICHEXTENSN"/>
</dbReference>
<proteinExistence type="predicted"/>
<protein>
    <submittedName>
        <fullName evidence="1">Uncharacterized protein</fullName>
    </submittedName>
</protein>
<accession>A0A9P3UJD9</accession>
<dbReference type="EMBL" id="BRPK01000001">
    <property type="protein sequence ID" value="GLB33220.1"/>
    <property type="molecule type" value="Genomic_DNA"/>
</dbReference>
<sequence>MFGFIPAPPAMPPRPIPPIPPPTPIPAIPPPIPIPIPGRMPPANPPPIPIMGFIPPPIPPIIAGFICPPPAIWNIRVYSCASACGSNGVFPAPAAAVIPPAPPNPACCPPKRPAPLWKSPPTASSFG</sequence>
<name>A0A9P3UJD9_LYOSH</name>
<reference evidence="1" key="1">
    <citation type="submission" date="2022-07" db="EMBL/GenBank/DDBJ databases">
        <title>The genome of Lyophyllum shimeji provides insight into the initial evolution of ectomycorrhizal fungal genome.</title>
        <authorList>
            <person name="Kobayashi Y."/>
            <person name="Shibata T."/>
            <person name="Hirakawa H."/>
            <person name="Shigenobu S."/>
            <person name="Nishiyama T."/>
            <person name="Yamada A."/>
            <person name="Hasebe M."/>
            <person name="Kawaguchi M."/>
        </authorList>
    </citation>
    <scope>NUCLEOTIDE SEQUENCE</scope>
    <source>
        <strain evidence="1">AT787</strain>
    </source>
</reference>
<keyword evidence="2" id="KW-1185">Reference proteome</keyword>
<evidence type="ECO:0000313" key="2">
    <source>
        <dbReference type="Proteomes" id="UP001063166"/>
    </source>
</evidence>
<gene>
    <name evidence="1" type="ORF">LshimejAT787_0101050</name>
</gene>
<comment type="caution">
    <text evidence="1">The sequence shown here is derived from an EMBL/GenBank/DDBJ whole genome shotgun (WGS) entry which is preliminary data.</text>
</comment>